<feature type="compositionally biased region" description="Low complexity" evidence="2">
    <location>
        <begin position="1"/>
        <end position="19"/>
    </location>
</feature>
<sequence>MDDITTVNVNDDGNDNFGSDSDDDIINQLKDKLDQKKKALNINDTIKELEKDVTIVDYEVEDADHIKKRFLTDNNDSSTHDNYEYNESKNAYTDEEKDMLFNKDGLDNTVMLQFIQDQINEGHFETGEIHKASDIEAERLKFEQEENERLLKEQEEDNNALIDPEHELMKPIQELLFKQLTSRNQKLNLDLLEKKETLKKKKHQREDVGVELYNLQQQLAEAQVSLETIKDNEAAVRKYRADAEQLLNDMNEKFNEENTKMKKFSDAVELHKTELEKINQTIKQVDLYHEELKSQISVVKRTTLKTEEDISKQEIEKKRQDFYIDKLTTQLQQLKEKLALYDSQYHAQSKESKAAQETLHEAEMEMEAMTFEKRQLLNQWNSSVFALQKREEIIKKLNNEIKNLKSDILTKEGVINGFKISLSQVQEKNESLMGLANRLESEIAFTKKQLSNIRENIDKNKETFLLYSKSLSNTEMELEKALQDEKLLEIEDMNLQKQLVQMKFSTKKIDEEIMNLLQDQLYLKKGAQGAKRDRSNLRIKINEKEDIIAKTENEIAKLELQSLHLESQLNSLREKSKEIDNEMEIKKKMIDKYELEIKRQNTVIEKKQSEIDGLNKKFDELKNVNDVEYQGPLEATINNLIKEVSQKEKEYYEIQQLWIRSQTDLIKLTKKNSEMSEEIQDLKMRSTILDRKRIIINSKIESEEKEIKEHDRNINQLRHDMVKINTLISKNVDVQSKLVENNLDLENEFKAKLKESSINLLRLEEKLDTLKNEKEKALNGLVETERQMMLWEKKIQLTKETQAALDPNVGSTEIRDMKIEIHRMKLRLKGLLRLQEKMIVEMEKAVYRREYIQMKGYSKPNIMTNAQTQYNKVITELQKRIKIISSDLRECDREIQTLTNTQHQLDEQSSSIKETCEFLEKRQSNLLQEYETKYNKKNNIINAKLILQKRNKLYTEIKNGKFISNSQVLNDKKNEYKKLYEKIDKINTVVNNVEKEFGDKYNQFLIESRGLIQLLYQTVPSPKN</sequence>
<feature type="coiled-coil region" evidence="1">
    <location>
        <begin position="324"/>
        <end position="491"/>
    </location>
</feature>
<evidence type="ECO:0000256" key="1">
    <source>
        <dbReference type="SAM" id="Coils"/>
    </source>
</evidence>
<evidence type="ECO:0000256" key="2">
    <source>
        <dbReference type="SAM" id="MobiDB-lite"/>
    </source>
</evidence>
<evidence type="ECO:0000313" key="4">
    <source>
        <dbReference type="Proteomes" id="UP000193920"/>
    </source>
</evidence>
<feature type="coiled-coil region" evidence="1">
    <location>
        <begin position="534"/>
        <end position="720"/>
    </location>
</feature>
<organism evidence="3 4">
    <name type="scientific">Neocallimastix californiae</name>
    <dbReference type="NCBI Taxonomy" id="1754190"/>
    <lineage>
        <taxon>Eukaryota</taxon>
        <taxon>Fungi</taxon>
        <taxon>Fungi incertae sedis</taxon>
        <taxon>Chytridiomycota</taxon>
        <taxon>Chytridiomycota incertae sedis</taxon>
        <taxon>Neocallimastigomycetes</taxon>
        <taxon>Neocallimastigales</taxon>
        <taxon>Neocallimastigaceae</taxon>
        <taxon>Neocallimastix</taxon>
    </lineage>
</organism>
<reference evidence="3 4" key="1">
    <citation type="submission" date="2016-08" db="EMBL/GenBank/DDBJ databases">
        <title>A Parts List for Fungal Cellulosomes Revealed by Comparative Genomics.</title>
        <authorList>
            <consortium name="DOE Joint Genome Institute"/>
            <person name="Haitjema C.H."/>
            <person name="Gilmore S.P."/>
            <person name="Henske J.K."/>
            <person name="Solomon K.V."/>
            <person name="De Groot R."/>
            <person name="Kuo A."/>
            <person name="Mondo S.J."/>
            <person name="Salamov A.A."/>
            <person name="Labutti K."/>
            <person name="Zhao Z."/>
            <person name="Chiniquy J."/>
            <person name="Barry K."/>
            <person name="Brewer H.M."/>
            <person name="Purvine S.O."/>
            <person name="Wright A.T."/>
            <person name="Boxma B."/>
            <person name="Van Alen T."/>
            <person name="Hackstein J.H."/>
            <person name="Baker S.E."/>
            <person name="Grigoriev I.V."/>
            <person name="O'Malley M.A."/>
        </authorList>
    </citation>
    <scope>NUCLEOTIDE SEQUENCE [LARGE SCALE GENOMIC DNA]</scope>
    <source>
        <strain evidence="3 4">G1</strain>
    </source>
</reference>
<keyword evidence="4" id="KW-1185">Reference proteome</keyword>
<feature type="coiled-coil region" evidence="1">
    <location>
        <begin position="874"/>
        <end position="908"/>
    </location>
</feature>
<dbReference type="PANTHER" id="PTHR16275">
    <property type="entry name" value="COILED-COIL DOMAIN-CONTAINING PROTEIN 40"/>
    <property type="match status" value="1"/>
</dbReference>
<evidence type="ECO:0000313" key="3">
    <source>
        <dbReference type="EMBL" id="ORY78737.1"/>
    </source>
</evidence>
<accession>A0A1Y2F4Z1</accession>
<feature type="coiled-coil region" evidence="1">
    <location>
        <begin position="969"/>
        <end position="996"/>
    </location>
</feature>
<name>A0A1Y2F4Z1_9FUNG</name>
<dbReference type="EMBL" id="MCOG01000016">
    <property type="protein sequence ID" value="ORY78737.1"/>
    <property type="molecule type" value="Genomic_DNA"/>
</dbReference>
<dbReference type="Proteomes" id="UP000193920">
    <property type="component" value="Unassembled WGS sequence"/>
</dbReference>
<proteinExistence type="predicted"/>
<gene>
    <name evidence="3" type="ORF">LY90DRAFT_376636</name>
</gene>
<comment type="caution">
    <text evidence="3">The sequence shown here is derived from an EMBL/GenBank/DDBJ whole genome shotgun (WGS) entry which is preliminary data.</text>
</comment>
<dbReference type="STRING" id="1754190.A0A1Y2F4Z1"/>
<dbReference type="Pfam" id="PF08647">
    <property type="entry name" value="BRE1"/>
    <property type="match status" value="1"/>
</dbReference>
<dbReference type="InterPro" id="IPR037386">
    <property type="entry name" value="CCDC40"/>
</dbReference>
<feature type="coiled-coil region" evidence="1">
    <location>
        <begin position="184"/>
        <end position="260"/>
    </location>
</feature>
<dbReference type="PANTHER" id="PTHR16275:SF8">
    <property type="entry name" value="COILED-COIL DOMAIN-CONTAINING PROTEIN 40"/>
    <property type="match status" value="1"/>
</dbReference>
<dbReference type="GO" id="GO:0035082">
    <property type="term" value="P:axoneme assembly"/>
    <property type="evidence" value="ECO:0007669"/>
    <property type="project" value="InterPro"/>
</dbReference>
<dbReference type="OrthoDB" id="188741at2759"/>
<feature type="region of interest" description="Disordered" evidence="2">
    <location>
        <begin position="1"/>
        <end position="20"/>
    </location>
</feature>
<keyword evidence="1" id="KW-0175">Coiled coil</keyword>
<dbReference type="GO" id="GO:0005737">
    <property type="term" value="C:cytoplasm"/>
    <property type="evidence" value="ECO:0007669"/>
    <property type="project" value="TreeGrafter"/>
</dbReference>
<evidence type="ECO:0008006" key="5">
    <source>
        <dbReference type="Google" id="ProtNLM"/>
    </source>
</evidence>
<feature type="coiled-coil region" evidence="1">
    <location>
        <begin position="746"/>
        <end position="801"/>
    </location>
</feature>
<protein>
    <recommendedName>
        <fullName evidence="5">Coiled-coil domain-containing protein 40</fullName>
    </recommendedName>
</protein>
<dbReference type="AlphaFoldDB" id="A0A1Y2F4Z1"/>